<dbReference type="InterPro" id="IPR041657">
    <property type="entry name" value="HTH_17"/>
</dbReference>
<protein>
    <submittedName>
        <fullName evidence="2">DNA binding domain, excisionase family</fullName>
    </submittedName>
</protein>
<reference evidence="2 3" key="1">
    <citation type="submission" date="2015-03" db="EMBL/GenBank/DDBJ databases">
        <authorList>
            <person name="Murphy D."/>
        </authorList>
    </citation>
    <scope>NUCLEOTIDE SEQUENCE [LARGE SCALE GENOMIC DNA]</scope>
    <source>
        <strain evidence="2 3">BR165/97</strain>
    </source>
</reference>
<gene>
    <name evidence="2" type="ORF">ERS008530_04751</name>
</gene>
<dbReference type="AlphaFoldDB" id="A0A0T9N5Z3"/>
<evidence type="ECO:0000313" key="2">
    <source>
        <dbReference type="EMBL" id="CNG80058.1"/>
    </source>
</evidence>
<dbReference type="RefSeq" id="WP_050074852.1">
    <property type="nucleotide sequence ID" value="NZ_CP173105.1"/>
</dbReference>
<evidence type="ECO:0000313" key="3">
    <source>
        <dbReference type="Proteomes" id="UP000038750"/>
    </source>
</evidence>
<accession>A0A0T9N5Z3</accession>
<dbReference type="Proteomes" id="UP000038750">
    <property type="component" value="Unassembled WGS sequence"/>
</dbReference>
<sequence length="143" mass="15782">MAKVSISEAARLVNVSRPTLYKMLNNGTLTYTSVVKHGKQVKTIDTSELIRVFGSLGGVKDDTQNAVSVDGHATAINSDILQDLQHQIALLKTENDGLKGAVNARDEHISSLRQAMLLLEHKQEQPAPQISSPAHSPWWKFWK</sequence>
<proteinExistence type="predicted"/>
<name>A0A0T9N5Z3_YERIN</name>
<dbReference type="InterPro" id="IPR010093">
    <property type="entry name" value="SinI_DNA-bd"/>
</dbReference>
<dbReference type="Pfam" id="PF12728">
    <property type="entry name" value="HTH_17"/>
    <property type="match status" value="1"/>
</dbReference>
<dbReference type="EMBL" id="CPZJ01000043">
    <property type="protein sequence ID" value="CNG80058.1"/>
    <property type="molecule type" value="Genomic_DNA"/>
</dbReference>
<dbReference type="OrthoDB" id="962262at2"/>
<feature type="domain" description="Helix-turn-helix" evidence="1">
    <location>
        <begin position="5"/>
        <end position="46"/>
    </location>
</feature>
<dbReference type="GO" id="GO:0003677">
    <property type="term" value="F:DNA binding"/>
    <property type="evidence" value="ECO:0007669"/>
    <property type="project" value="InterPro"/>
</dbReference>
<evidence type="ECO:0000259" key="1">
    <source>
        <dbReference type="Pfam" id="PF12728"/>
    </source>
</evidence>
<dbReference type="NCBIfam" id="TIGR01764">
    <property type="entry name" value="excise"/>
    <property type="match status" value="1"/>
</dbReference>
<organism evidence="2 3">
    <name type="scientific">Yersinia intermedia</name>
    <dbReference type="NCBI Taxonomy" id="631"/>
    <lineage>
        <taxon>Bacteria</taxon>
        <taxon>Pseudomonadati</taxon>
        <taxon>Pseudomonadota</taxon>
        <taxon>Gammaproteobacteria</taxon>
        <taxon>Enterobacterales</taxon>
        <taxon>Yersiniaceae</taxon>
        <taxon>Yersinia</taxon>
    </lineage>
</organism>